<dbReference type="EMBL" id="CM037017">
    <property type="protein sequence ID" value="KAH7677938.1"/>
    <property type="molecule type" value="Genomic_DNA"/>
</dbReference>
<comment type="caution">
    <text evidence="1">The sequence shown here is derived from an EMBL/GenBank/DDBJ whole genome shotgun (WGS) entry which is preliminary data.</text>
</comment>
<evidence type="ECO:0000313" key="1">
    <source>
        <dbReference type="EMBL" id="KAH7677938.1"/>
    </source>
</evidence>
<organism evidence="1 2">
    <name type="scientific">Dioscorea alata</name>
    <name type="common">Purple yam</name>
    <dbReference type="NCBI Taxonomy" id="55571"/>
    <lineage>
        <taxon>Eukaryota</taxon>
        <taxon>Viridiplantae</taxon>
        <taxon>Streptophyta</taxon>
        <taxon>Embryophyta</taxon>
        <taxon>Tracheophyta</taxon>
        <taxon>Spermatophyta</taxon>
        <taxon>Magnoliopsida</taxon>
        <taxon>Liliopsida</taxon>
        <taxon>Dioscoreales</taxon>
        <taxon>Dioscoreaceae</taxon>
        <taxon>Dioscorea</taxon>
    </lineage>
</organism>
<name>A0ACB7VTG0_DIOAL</name>
<reference evidence="2" key="1">
    <citation type="journal article" date="2022" name="Nat. Commun.">
        <title>Chromosome evolution and the genetic basis of agronomically important traits in greater yam.</title>
        <authorList>
            <person name="Bredeson J.V."/>
            <person name="Lyons J.B."/>
            <person name="Oniyinde I.O."/>
            <person name="Okereke N.R."/>
            <person name="Kolade O."/>
            <person name="Nnabue I."/>
            <person name="Nwadili C.O."/>
            <person name="Hribova E."/>
            <person name="Parker M."/>
            <person name="Nwogha J."/>
            <person name="Shu S."/>
            <person name="Carlson J."/>
            <person name="Kariba R."/>
            <person name="Muthemba S."/>
            <person name="Knop K."/>
            <person name="Barton G.J."/>
            <person name="Sherwood A.V."/>
            <person name="Lopez-Montes A."/>
            <person name="Asiedu R."/>
            <person name="Jamnadass R."/>
            <person name="Muchugi A."/>
            <person name="Goodstein D."/>
            <person name="Egesi C.N."/>
            <person name="Featherston J."/>
            <person name="Asfaw A."/>
            <person name="Simpson G.G."/>
            <person name="Dolezel J."/>
            <person name="Hendre P.S."/>
            <person name="Van Deynze A."/>
            <person name="Kumar P.L."/>
            <person name="Obidiegwu J.E."/>
            <person name="Bhattacharjee R."/>
            <person name="Rokhsar D.S."/>
        </authorList>
    </citation>
    <scope>NUCLEOTIDE SEQUENCE [LARGE SCALE GENOMIC DNA]</scope>
    <source>
        <strain evidence="2">cv. TDa95/00328</strain>
    </source>
</reference>
<accession>A0ACB7VTG0</accession>
<evidence type="ECO:0000313" key="2">
    <source>
        <dbReference type="Proteomes" id="UP000827976"/>
    </source>
</evidence>
<sequence length="101" mass="11398">MRSAMVKKDLSMQCTDCLIFPEEEFSVSLFLLIACSSFQCRLAELHSMNIPGQMICSSPHTEVSYLGGLGYINDFAHHHTIKSSVVRWVFDILMILISPMV</sequence>
<protein>
    <submittedName>
        <fullName evidence="1">Uncharacterized protein</fullName>
    </submittedName>
</protein>
<gene>
    <name evidence="1" type="ORF">IHE45_07G116300</name>
</gene>
<keyword evidence="2" id="KW-1185">Reference proteome</keyword>
<proteinExistence type="predicted"/>
<dbReference type="Proteomes" id="UP000827976">
    <property type="component" value="Chromosome 7"/>
</dbReference>